<evidence type="ECO:0000256" key="3">
    <source>
        <dbReference type="ARBA" id="ARBA00022840"/>
    </source>
</evidence>
<sequence length="55" mass="6233">MPLVARWCKGTNRLDELLPITGEGIGIDRLVMLLADAASIRDVILFPHMRLHHEK</sequence>
<protein>
    <recommendedName>
        <fullName evidence="4">Aminoacyl-tRNA synthetase class II (D/K/N) domain-containing protein</fullName>
    </recommendedName>
</protein>
<proteinExistence type="predicted"/>
<dbReference type="InterPro" id="IPR045864">
    <property type="entry name" value="aa-tRNA-synth_II/BPL/LPL"/>
</dbReference>
<accession>A0ABU8C2L7</accession>
<dbReference type="Pfam" id="PF00152">
    <property type="entry name" value="tRNA-synt_2"/>
    <property type="match status" value="1"/>
</dbReference>
<feature type="domain" description="Aminoacyl-tRNA synthetase class II (D/K/N)" evidence="4">
    <location>
        <begin position="18"/>
        <end position="49"/>
    </location>
</feature>
<keyword evidence="1" id="KW-0436">Ligase</keyword>
<evidence type="ECO:0000256" key="2">
    <source>
        <dbReference type="ARBA" id="ARBA00022741"/>
    </source>
</evidence>
<keyword evidence="3" id="KW-0067">ATP-binding</keyword>
<reference evidence="5 6" key="1">
    <citation type="journal article" date="2023" name="Ecotoxicol. Environ. Saf.">
        <title>Mercury remediation potential of mercury-resistant strain Rheinheimera metallidurans sp. nov. isolated from a municipal waste dumping site.</title>
        <authorList>
            <person name="Yadav V."/>
            <person name="Manjhi A."/>
            <person name="Vadakedath N."/>
        </authorList>
    </citation>
    <scope>NUCLEOTIDE SEQUENCE [LARGE SCALE GENOMIC DNA]</scope>
    <source>
        <strain evidence="5 6">E-49</strain>
    </source>
</reference>
<dbReference type="EMBL" id="JALAAR010000002">
    <property type="protein sequence ID" value="MEH8016135.1"/>
    <property type="molecule type" value="Genomic_DNA"/>
</dbReference>
<keyword evidence="2" id="KW-0547">Nucleotide-binding</keyword>
<dbReference type="InterPro" id="IPR004364">
    <property type="entry name" value="Aa-tRNA-synt_II"/>
</dbReference>
<evidence type="ECO:0000313" key="5">
    <source>
        <dbReference type="EMBL" id="MEH8016135.1"/>
    </source>
</evidence>
<dbReference type="SUPFAM" id="SSF55681">
    <property type="entry name" value="Class II aaRS and biotin synthetases"/>
    <property type="match status" value="1"/>
</dbReference>
<evidence type="ECO:0000256" key="1">
    <source>
        <dbReference type="ARBA" id="ARBA00022598"/>
    </source>
</evidence>
<keyword evidence="6" id="KW-1185">Reference proteome</keyword>
<evidence type="ECO:0000313" key="6">
    <source>
        <dbReference type="Proteomes" id="UP001375382"/>
    </source>
</evidence>
<dbReference type="Proteomes" id="UP001375382">
    <property type="component" value="Unassembled WGS sequence"/>
</dbReference>
<gene>
    <name evidence="5" type="ORF">MN202_02715</name>
</gene>
<evidence type="ECO:0000259" key="4">
    <source>
        <dbReference type="Pfam" id="PF00152"/>
    </source>
</evidence>
<comment type="caution">
    <text evidence="5">The sequence shown here is derived from an EMBL/GenBank/DDBJ whole genome shotgun (WGS) entry which is preliminary data.</text>
</comment>
<organism evidence="5 6">
    <name type="scientific">Rheinheimera muenzenbergensis</name>
    <dbReference type="NCBI Taxonomy" id="1193628"/>
    <lineage>
        <taxon>Bacteria</taxon>
        <taxon>Pseudomonadati</taxon>
        <taxon>Pseudomonadota</taxon>
        <taxon>Gammaproteobacteria</taxon>
        <taxon>Chromatiales</taxon>
        <taxon>Chromatiaceae</taxon>
        <taxon>Rheinheimera</taxon>
    </lineage>
</organism>
<name>A0ABU8C2L7_9GAMM</name>
<dbReference type="Gene3D" id="3.30.930.10">
    <property type="entry name" value="Bira Bifunctional Protein, Domain 2"/>
    <property type="match status" value="1"/>
</dbReference>